<dbReference type="InterPro" id="IPR058592">
    <property type="entry name" value="Gtf3_C"/>
</dbReference>
<dbReference type="SUPFAM" id="SSF53756">
    <property type="entry name" value="UDP-Glycosyltransferase/glycogen phosphorylase"/>
    <property type="match status" value="1"/>
</dbReference>
<evidence type="ECO:0000313" key="5">
    <source>
        <dbReference type="Proteomes" id="UP000216498"/>
    </source>
</evidence>
<dbReference type="GO" id="GO:0016757">
    <property type="term" value="F:glycosyltransferase activity"/>
    <property type="evidence" value="ECO:0007669"/>
    <property type="project" value="UniProtKB-KW"/>
</dbReference>
<reference evidence="4 5" key="1">
    <citation type="submission" date="2017-08" db="EMBL/GenBank/DDBJ databases">
        <title>Virgibacillus indicus sp. nov. and Virgibacillus profoundi sp. nov, two moderately halophilic bacteria isolated from marine sediment by using the Microfluidic Streak Plate.</title>
        <authorList>
            <person name="Xu B."/>
            <person name="Hu B."/>
            <person name="Wang J."/>
            <person name="Zhu Y."/>
            <person name="Huang L."/>
            <person name="Du W."/>
            <person name="Huang Y."/>
        </authorList>
    </citation>
    <scope>NUCLEOTIDE SEQUENCE [LARGE SCALE GENOMIC DNA]</scope>
    <source>
        <strain evidence="4 5">IO3-P2-C2</strain>
    </source>
</reference>
<dbReference type="PANTHER" id="PTHR12526">
    <property type="entry name" value="GLYCOSYLTRANSFERASE"/>
    <property type="match status" value="1"/>
</dbReference>
<accession>A0A265NA83</accession>
<evidence type="ECO:0000259" key="3">
    <source>
        <dbReference type="Pfam" id="PF26337"/>
    </source>
</evidence>
<dbReference type="AlphaFoldDB" id="A0A265NA83"/>
<evidence type="ECO:0000313" key="4">
    <source>
        <dbReference type="EMBL" id="OZU88938.1"/>
    </source>
</evidence>
<dbReference type="Proteomes" id="UP000216498">
    <property type="component" value="Unassembled WGS sequence"/>
</dbReference>
<comment type="caution">
    <text evidence="4">The sequence shown here is derived from an EMBL/GenBank/DDBJ whole genome shotgun (WGS) entry which is preliminary data.</text>
</comment>
<evidence type="ECO:0000256" key="1">
    <source>
        <dbReference type="ARBA" id="ARBA00022676"/>
    </source>
</evidence>
<dbReference type="EMBL" id="NPMS01000003">
    <property type="protein sequence ID" value="OZU88938.1"/>
    <property type="molecule type" value="Genomic_DNA"/>
</dbReference>
<keyword evidence="1" id="KW-0328">Glycosyltransferase</keyword>
<gene>
    <name evidence="4" type="ORF">CIL03_07910</name>
</gene>
<evidence type="ECO:0000256" key="2">
    <source>
        <dbReference type="ARBA" id="ARBA00022679"/>
    </source>
</evidence>
<protein>
    <recommendedName>
        <fullName evidence="3">Glucosyltransferase 3-like C-terminal domain-containing protein</fullName>
    </recommendedName>
</protein>
<organism evidence="4 5">
    <name type="scientific">Virgibacillus indicus</name>
    <dbReference type="NCBI Taxonomy" id="2024554"/>
    <lineage>
        <taxon>Bacteria</taxon>
        <taxon>Bacillati</taxon>
        <taxon>Bacillota</taxon>
        <taxon>Bacilli</taxon>
        <taxon>Bacillales</taxon>
        <taxon>Bacillaceae</taxon>
        <taxon>Virgibacillus</taxon>
    </lineage>
</organism>
<name>A0A265NA83_9BACI</name>
<dbReference type="OrthoDB" id="9813214at2"/>
<keyword evidence="5" id="KW-1185">Reference proteome</keyword>
<sequence length="402" mass="46406">MEGLKLKQKVCMLLCYLPFLDARIFECEAKSLLKHGYEVTIIAPRKNGYLFDIDGKPFTDRFRRKTFHYQGIKIVTYDSEKRTENPLLDPLYQLGLKENADFYQAHELNSFFYGKEIKVVLRKQKGKNAKLIYDSRQLIPDSFSLNINEETKQKWRRMLLENLKEVDYILTVSDSIKSWYLSIDPLLSVEVIHNSPPLTPSFKAKGEHTDRFVTAHEGNLSKATTQKIVSITDSISRVTDFQFKIIGGPRYGESISIPKHLQTKVNLSGWVPYHSLPATLSDVDIGLIDLDPSHSLNNAFSMPSKFFSFLNNGIPVVVNKCSDMDKFVNTHQCGIVINQLNPAPADYVKGIMHLYKNKQQLKQMSINARKAMVDVYSWIHMENRYIKVYKSFLTNRTQYLLR</sequence>
<dbReference type="PANTHER" id="PTHR12526:SF629">
    <property type="entry name" value="TEICHURONIC ACID BIOSYNTHESIS GLYCOSYLTRANSFERASE TUAH-RELATED"/>
    <property type="match status" value="1"/>
</dbReference>
<proteinExistence type="predicted"/>
<dbReference type="Pfam" id="PF26337">
    <property type="entry name" value="Gtf3_C"/>
    <property type="match status" value="1"/>
</dbReference>
<dbReference type="Gene3D" id="3.40.50.2000">
    <property type="entry name" value="Glycogen Phosphorylase B"/>
    <property type="match status" value="2"/>
</dbReference>
<keyword evidence="2" id="KW-0808">Transferase</keyword>
<feature type="domain" description="Glucosyltransferase 3-like C-terminal" evidence="3">
    <location>
        <begin position="259"/>
        <end position="344"/>
    </location>
</feature>